<protein>
    <submittedName>
        <fullName evidence="1">1436_t:CDS:1</fullName>
    </submittedName>
</protein>
<accession>A0A9N9I1T1</accession>
<proteinExistence type="predicted"/>
<dbReference type="EMBL" id="CAJVPP010012133">
    <property type="protein sequence ID" value="CAG8716696.1"/>
    <property type="molecule type" value="Genomic_DNA"/>
</dbReference>
<sequence>VRRLIVAMSRARLGLYVFCRRSIFENRYELGPTFNELLERSDKLQLKINENVAPQIESDVYAIADVTHIGKYVYQMMQEQLAFAKEQKAKMETAEAEETV</sequence>
<organism evidence="1 2">
    <name type="scientific">Funneliformis mosseae</name>
    <name type="common">Endomycorrhizal fungus</name>
    <name type="synonym">Glomus mosseae</name>
    <dbReference type="NCBI Taxonomy" id="27381"/>
    <lineage>
        <taxon>Eukaryota</taxon>
        <taxon>Fungi</taxon>
        <taxon>Fungi incertae sedis</taxon>
        <taxon>Mucoromycota</taxon>
        <taxon>Glomeromycotina</taxon>
        <taxon>Glomeromycetes</taxon>
        <taxon>Glomerales</taxon>
        <taxon>Glomeraceae</taxon>
        <taxon>Funneliformis</taxon>
    </lineage>
</organism>
<keyword evidence="2" id="KW-1185">Reference proteome</keyword>
<comment type="caution">
    <text evidence="1">The sequence shown here is derived from an EMBL/GenBank/DDBJ whole genome shotgun (WGS) entry which is preliminary data.</text>
</comment>
<name>A0A9N9I1T1_FUNMO</name>
<evidence type="ECO:0000313" key="2">
    <source>
        <dbReference type="Proteomes" id="UP000789375"/>
    </source>
</evidence>
<dbReference type="Proteomes" id="UP000789375">
    <property type="component" value="Unassembled WGS sequence"/>
</dbReference>
<feature type="non-terminal residue" evidence="1">
    <location>
        <position position="100"/>
    </location>
</feature>
<gene>
    <name evidence="1" type="ORF">FMOSSE_LOCUS14688</name>
</gene>
<reference evidence="1" key="1">
    <citation type="submission" date="2021-06" db="EMBL/GenBank/DDBJ databases">
        <authorList>
            <person name="Kallberg Y."/>
            <person name="Tangrot J."/>
            <person name="Rosling A."/>
        </authorList>
    </citation>
    <scope>NUCLEOTIDE SEQUENCE</scope>
    <source>
        <strain evidence="1">87-6 pot B 2015</strain>
    </source>
</reference>
<evidence type="ECO:0000313" key="1">
    <source>
        <dbReference type="EMBL" id="CAG8716696.1"/>
    </source>
</evidence>
<dbReference type="AlphaFoldDB" id="A0A9N9I1T1"/>